<dbReference type="KEGG" id="vin:AKJ08_1188"/>
<dbReference type="PATRIC" id="fig|1391653.3.peg.1239"/>
<proteinExistence type="predicted"/>
<dbReference type="GO" id="GO:0051213">
    <property type="term" value="F:dioxygenase activity"/>
    <property type="evidence" value="ECO:0007669"/>
    <property type="project" value="UniProtKB-KW"/>
</dbReference>
<evidence type="ECO:0000259" key="1">
    <source>
        <dbReference type="PROSITE" id="PS51819"/>
    </source>
</evidence>
<dbReference type="Pfam" id="PF18029">
    <property type="entry name" value="Glyoxalase_6"/>
    <property type="match status" value="1"/>
</dbReference>
<accession>A0A0K1PBM1</accession>
<evidence type="ECO:0000313" key="3">
    <source>
        <dbReference type="Proteomes" id="UP000055590"/>
    </source>
</evidence>
<keyword evidence="2" id="KW-0560">Oxidoreductase</keyword>
<organism evidence="2 3">
    <name type="scientific">Vulgatibacter incomptus</name>
    <dbReference type="NCBI Taxonomy" id="1391653"/>
    <lineage>
        <taxon>Bacteria</taxon>
        <taxon>Pseudomonadati</taxon>
        <taxon>Myxococcota</taxon>
        <taxon>Myxococcia</taxon>
        <taxon>Myxococcales</taxon>
        <taxon>Cystobacterineae</taxon>
        <taxon>Vulgatibacteraceae</taxon>
        <taxon>Vulgatibacter</taxon>
    </lineage>
</organism>
<dbReference type="InterPro" id="IPR041581">
    <property type="entry name" value="Glyoxalase_6"/>
</dbReference>
<gene>
    <name evidence="2" type="ORF">AKJ08_1188</name>
</gene>
<dbReference type="EMBL" id="CP012332">
    <property type="protein sequence ID" value="AKU90801.1"/>
    <property type="molecule type" value="Genomic_DNA"/>
</dbReference>
<dbReference type="PANTHER" id="PTHR33993:SF5">
    <property type="entry name" value="GLYOXALASE"/>
    <property type="match status" value="1"/>
</dbReference>
<keyword evidence="2" id="KW-0223">Dioxygenase</keyword>
<sequence length="124" mass="14303">MRGIGGIFFKSKDPKALSRWYADHLGVPVEPWGGASFKWREHEGAGQDASTVWSPFPADTTYFEPSQAPFMINFRVDDLDRMLEQLRRAGIAVDEPREESEYGRFGWLMDPDGNRIELWEPPKR</sequence>
<dbReference type="SUPFAM" id="SSF54593">
    <property type="entry name" value="Glyoxalase/Bleomycin resistance protein/Dihydroxybiphenyl dioxygenase"/>
    <property type="match status" value="1"/>
</dbReference>
<dbReference type="InterPro" id="IPR037523">
    <property type="entry name" value="VOC_core"/>
</dbReference>
<evidence type="ECO:0000313" key="2">
    <source>
        <dbReference type="EMBL" id="AKU90801.1"/>
    </source>
</evidence>
<reference evidence="2 3" key="1">
    <citation type="submission" date="2015-08" db="EMBL/GenBank/DDBJ databases">
        <authorList>
            <person name="Babu N.S."/>
            <person name="Beckwith C.J."/>
            <person name="Beseler K.G."/>
            <person name="Brison A."/>
            <person name="Carone J.V."/>
            <person name="Caskin T.P."/>
            <person name="Diamond M."/>
            <person name="Durham M.E."/>
            <person name="Foxe J.M."/>
            <person name="Go M."/>
            <person name="Henderson B.A."/>
            <person name="Jones I.B."/>
            <person name="McGettigan J.A."/>
            <person name="Micheletti S.J."/>
            <person name="Nasrallah M.E."/>
            <person name="Ortiz D."/>
            <person name="Piller C.R."/>
            <person name="Privatt S.R."/>
            <person name="Schneider S.L."/>
            <person name="Sharp S."/>
            <person name="Smith T.C."/>
            <person name="Stanton J.D."/>
            <person name="Ullery H.E."/>
            <person name="Wilson R.J."/>
            <person name="Serrano M.G."/>
            <person name="Buck G."/>
            <person name="Lee V."/>
            <person name="Wang Y."/>
            <person name="Carvalho R."/>
            <person name="Voegtly L."/>
            <person name="Shi R."/>
            <person name="Duckworth R."/>
            <person name="Johnson A."/>
            <person name="Loviza R."/>
            <person name="Walstead R."/>
            <person name="Shah Z."/>
            <person name="Kiflezghi M."/>
            <person name="Wade K."/>
            <person name="Ball S.L."/>
            <person name="Bradley K.W."/>
            <person name="Asai D.J."/>
            <person name="Bowman C.A."/>
            <person name="Russell D.A."/>
            <person name="Pope W.H."/>
            <person name="Jacobs-Sera D."/>
            <person name="Hendrix R.W."/>
            <person name="Hatfull G.F."/>
        </authorList>
    </citation>
    <scope>NUCLEOTIDE SEQUENCE [LARGE SCALE GENOMIC DNA]</scope>
    <source>
        <strain evidence="2 3">DSM 27710</strain>
    </source>
</reference>
<name>A0A0K1PBM1_9BACT</name>
<dbReference type="PROSITE" id="PS51819">
    <property type="entry name" value="VOC"/>
    <property type="match status" value="1"/>
</dbReference>
<dbReference type="Gene3D" id="3.10.180.10">
    <property type="entry name" value="2,3-Dihydroxybiphenyl 1,2-Dioxygenase, domain 1"/>
    <property type="match status" value="1"/>
</dbReference>
<dbReference type="AlphaFoldDB" id="A0A0K1PBM1"/>
<keyword evidence="3" id="KW-1185">Reference proteome</keyword>
<dbReference type="RefSeq" id="WP_276202190.1">
    <property type="nucleotide sequence ID" value="NZ_CP012332.1"/>
</dbReference>
<dbReference type="STRING" id="1391653.AKJ08_1188"/>
<protein>
    <submittedName>
        <fullName evidence="2">Glyoxalase/Bleomycin resistance protein/Dioxygenase family protein</fullName>
    </submittedName>
</protein>
<dbReference type="InterPro" id="IPR052164">
    <property type="entry name" value="Anthracycline_SecMetBiosynth"/>
</dbReference>
<dbReference type="PANTHER" id="PTHR33993">
    <property type="entry name" value="GLYOXALASE-RELATED"/>
    <property type="match status" value="1"/>
</dbReference>
<dbReference type="InterPro" id="IPR029068">
    <property type="entry name" value="Glyas_Bleomycin-R_OHBP_Dase"/>
</dbReference>
<dbReference type="Proteomes" id="UP000055590">
    <property type="component" value="Chromosome"/>
</dbReference>
<feature type="domain" description="VOC" evidence="1">
    <location>
        <begin position="3"/>
        <end position="121"/>
    </location>
</feature>